<reference evidence="8" key="1">
    <citation type="submission" date="2022-12" db="EMBL/GenBank/DDBJ databases">
        <title>New Phytohabitans aurantiacus sp. RD004123 nov., an actinomycete isolated from soil.</title>
        <authorList>
            <person name="Triningsih D.W."/>
            <person name="Harunari E."/>
            <person name="Igarashi Y."/>
        </authorList>
    </citation>
    <scope>NUCLEOTIDE SEQUENCE</scope>
    <source>
        <strain evidence="8">RD004123</strain>
    </source>
</reference>
<keyword evidence="4 8" id="KW-0378">Hydrolase</keyword>
<evidence type="ECO:0000256" key="3">
    <source>
        <dbReference type="ARBA" id="ARBA00012663"/>
    </source>
</evidence>
<evidence type="ECO:0000256" key="5">
    <source>
        <dbReference type="ARBA" id="ARBA00023295"/>
    </source>
</evidence>
<evidence type="ECO:0000256" key="4">
    <source>
        <dbReference type="ARBA" id="ARBA00022801"/>
    </source>
</evidence>
<keyword evidence="5" id="KW-0326">Glycosidase</keyword>
<dbReference type="Proteomes" id="UP001144280">
    <property type="component" value="Unassembled WGS sequence"/>
</dbReference>
<evidence type="ECO:0000256" key="2">
    <source>
        <dbReference type="ARBA" id="ARBA00005336"/>
    </source>
</evidence>
<dbReference type="PROSITE" id="PS51318">
    <property type="entry name" value="TAT"/>
    <property type="match status" value="1"/>
</dbReference>
<dbReference type="PANTHER" id="PTHR30480">
    <property type="entry name" value="BETA-HEXOSAMINIDASE-RELATED"/>
    <property type="match status" value="1"/>
</dbReference>
<evidence type="ECO:0000256" key="1">
    <source>
        <dbReference type="ARBA" id="ARBA00001231"/>
    </source>
</evidence>
<organism evidence="8 9">
    <name type="scientific">Phytohabitans aurantiacus</name>
    <dbReference type="NCBI Taxonomy" id="3016789"/>
    <lineage>
        <taxon>Bacteria</taxon>
        <taxon>Bacillati</taxon>
        <taxon>Actinomycetota</taxon>
        <taxon>Actinomycetes</taxon>
        <taxon>Micromonosporales</taxon>
        <taxon>Micromonosporaceae</taxon>
    </lineage>
</organism>
<comment type="caution">
    <text evidence="8">The sequence shown here is derived from an EMBL/GenBank/DDBJ whole genome shotgun (WGS) entry which is preliminary data.</text>
</comment>
<name>A0ABQ5QPC1_9ACTN</name>
<evidence type="ECO:0000256" key="6">
    <source>
        <dbReference type="SAM" id="MobiDB-lite"/>
    </source>
</evidence>
<dbReference type="InterPro" id="IPR001764">
    <property type="entry name" value="Glyco_hydro_3_N"/>
</dbReference>
<dbReference type="PROSITE" id="PS51257">
    <property type="entry name" value="PROKAR_LIPOPROTEIN"/>
    <property type="match status" value="1"/>
</dbReference>
<feature type="region of interest" description="Disordered" evidence="6">
    <location>
        <begin position="36"/>
        <end position="60"/>
    </location>
</feature>
<evidence type="ECO:0000259" key="7">
    <source>
        <dbReference type="Pfam" id="PF00933"/>
    </source>
</evidence>
<dbReference type="InterPro" id="IPR050226">
    <property type="entry name" value="NagZ_Beta-hexosaminidase"/>
</dbReference>
<feature type="compositionally biased region" description="Low complexity" evidence="6">
    <location>
        <begin position="42"/>
        <end position="60"/>
    </location>
</feature>
<dbReference type="InterPro" id="IPR017853">
    <property type="entry name" value="GH"/>
</dbReference>
<feature type="domain" description="Glycoside hydrolase family 3 N-terminal" evidence="7">
    <location>
        <begin position="66"/>
        <end position="398"/>
    </location>
</feature>
<dbReference type="SUPFAM" id="SSF51445">
    <property type="entry name" value="(Trans)glycosidases"/>
    <property type="match status" value="1"/>
</dbReference>
<dbReference type="InterPro" id="IPR006311">
    <property type="entry name" value="TAT_signal"/>
</dbReference>
<proteinExistence type="inferred from homology"/>
<dbReference type="GO" id="GO:0016787">
    <property type="term" value="F:hydrolase activity"/>
    <property type="evidence" value="ECO:0007669"/>
    <property type="project" value="UniProtKB-KW"/>
</dbReference>
<evidence type="ECO:0000313" key="8">
    <source>
        <dbReference type="EMBL" id="GLH96288.1"/>
    </source>
</evidence>
<dbReference type="PANTHER" id="PTHR30480:SF13">
    <property type="entry name" value="BETA-HEXOSAMINIDASE"/>
    <property type="match status" value="1"/>
</dbReference>
<comment type="catalytic activity">
    <reaction evidence="1">
        <text>Hydrolysis of terminal non-reducing N-acetyl-D-hexosamine residues in N-acetyl-beta-D-hexosaminides.</text>
        <dbReference type="EC" id="3.2.1.52"/>
    </reaction>
</comment>
<gene>
    <name evidence="8" type="ORF">Pa4123_15620</name>
</gene>
<comment type="similarity">
    <text evidence="2">Belongs to the glycosyl hydrolase 3 family.</text>
</comment>
<dbReference type="EMBL" id="BSDI01000007">
    <property type="protein sequence ID" value="GLH96288.1"/>
    <property type="molecule type" value="Genomic_DNA"/>
</dbReference>
<accession>A0ABQ5QPC1</accession>
<evidence type="ECO:0000313" key="9">
    <source>
        <dbReference type="Proteomes" id="UP001144280"/>
    </source>
</evidence>
<sequence>MGAVTGREVTRRGLLAGIGSAVVAAGVGACGDGGGTTPPVAPSATSAPAGPASTPAASPSLDNAALRKKIARMLIVGFRGDQVRSGDWIMRAISEQGLGGVILFDRDQQSGGRRNINSPQQVTALIRTLREAAPAKLIVAIDQEGGKIARLGPSNGFPATRSQAEIGARDSAAVTRGWAEGMARSLAGIGVNLNFAPVVDLAVNPKNPAVALLDRAFSADPDVVVACATETIAAYRRAGIKTSIKHFPGLGSATGNTDFEAVDVTNTWTRTEIEPFRKLINTGSVDTVMVTHFLNKKLDRNRPVSLSRAVVTGMLRGELGWDGVVVTDDMQAVAVTSRYDRDEALQYALQAGVDQLVYCNQAVYDTAIVERIVDKVVSMVKAGQITAAQIDRSVARIDALWPPR</sequence>
<dbReference type="InterPro" id="IPR036962">
    <property type="entry name" value="Glyco_hydro_3_N_sf"/>
</dbReference>
<dbReference type="EC" id="3.2.1.52" evidence="3"/>
<dbReference type="Gene3D" id="3.20.20.300">
    <property type="entry name" value="Glycoside hydrolase, family 3, N-terminal domain"/>
    <property type="match status" value="1"/>
</dbReference>
<protein>
    <recommendedName>
        <fullName evidence="3">beta-N-acetylhexosaminidase</fullName>
        <ecNumber evidence="3">3.2.1.52</ecNumber>
    </recommendedName>
</protein>
<dbReference type="Pfam" id="PF00933">
    <property type="entry name" value="Glyco_hydro_3"/>
    <property type="match status" value="1"/>
</dbReference>
<keyword evidence="9" id="KW-1185">Reference proteome</keyword>